<feature type="transmembrane region" description="Helical" evidence="2">
    <location>
        <begin position="836"/>
        <end position="853"/>
    </location>
</feature>
<dbReference type="Gene3D" id="2.130.10.10">
    <property type="entry name" value="YVTN repeat-like/Quinoprotein amine dehydrogenase"/>
    <property type="match status" value="3"/>
</dbReference>
<evidence type="ECO:0000256" key="1">
    <source>
        <dbReference type="ARBA" id="ARBA00022553"/>
    </source>
</evidence>
<dbReference type="InterPro" id="IPR011110">
    <property type="entry name" value="Reg_prop"/>
</dbReference>
<keyword evidence="5" id="KW-1185">Reference proteome</keyword>
<dbReference type="AlphaFoldDB" id="A0A4U3KUH2"/>
<dbReference type="PANTHER" id="PTHR43547:SF2">
    <property type="entry name" value="HYBRID SIGNAL TRANSDUCTION HISTIDINE KINASE C"/>
    <property type="match status" value="1"/>
</dbReference>
<protein>
    <recommendedName>
        <fullName evidence="3">Two component regulator three Y domain-containing protein</fullName>
    </recommendedName>
</protein>
<organism evidence="4 5">
    <name type="scientific">Ilyomonas limi</name>
    <dbReference type="NCBI Taxonomy" id="2575867"/>
    <lineage>
        <taxon>Bacteria</taxon>
        <taxon>Pseudomonadati</taxon>
        <taxon>Bacteroidota</taxon>
        <taxon>Chitinophagia</taxon>
        <taxon>Chitinophagales</taxon>
        <taxon>Chitinophagaceae</taxon>
        <taxon>Ilyomonas</taxon>
    </lineage>
</organism>
<dbReference type="Proteomes" id="UP000305848">
    <property type="component" value="Unassembled WGS sequence"/>
</dbReference>
<dbReference type="Pfam" id="PF07495">
    <property type="entry name" value="Y_Y_Y"/>
    <property type="match status" value="1"/>
</dbReference>
<evidence type="ECO:0000313" key="5">
    <source>
        <dbReference type="Proteomes" id="UP000305848"/>
    </source>
</evidence>
<dbReference type="OrthoDB" id="9778366at2"/>
<keyword evidence="2" id="KW-0812">Transmembrane</keyword>
<comment type="caution">
    <text evidence="4">The sequence shown here is derived from an EMBL/GenBank/DDBJ whole genome shotgun (WGS) entry which is preliminary data.</text>
</comment>
<proteinExistence type="predicted"/>
<dbReference type="InterPro" id="IPR015943">
    <property type="entry name" value="WD40/YVTN_repeat-like_dom_sf"/>
</dbReference>
<keyword evidence="1" id="KW-0597">Phosphoprotein</keyword>
<evidence type="ECO:0000313" key="4">
    <source>
        <dbReference type="EMBL" id="TKK66030.1"/>
    </source>
</evidence>
<dbReference type="SUPFAM" id="SSF63829">
    <property type="entry name" value="Calcium-dependent phosphotriesterase"/>
    <property type="match status" value="3"/>
</dbReference>
<dbReference type="InterPro" id="IPR011123">
    <property type="entry name" value="Y_Y_Y"/>
</dbReference>
<dbReference type="Gene3D" id="6.10.250.2870">
    <property type="match status" value="1"/>
</dbReference>
<feature type="domain" description="Two component regulator three Y" evidence="3">
    <location>
        <begin position="766"/>
        <end position="816"/>
    </location>
</feature>
<dbReference type="GO" id="GO:0000155">
    <property type="term" value="F:phosphorelay sensor kinase activity"/>
    <property type="evidence" value="ECO:0007669"/>
    <property type="project" value="TreeGrafter"/>
</dbReference>
<accession>A0A4U3KUH2</accession>
<gene>
    <name evidence="4" type="ORF">FC093_18690</name>
</gene>
<dbReference type="Gene3D" id="2.60.40.10">
    <property type="entry name" value="Immunoglobulins"/>
    <property type="match status" value="1"/>
</dbReference>
<reference evidence="4 5" key="1">
    <citation type="submission" date="2019-05" db="EMBL/GenBank/DDBJ databases">
        <title>Panacibacter sp. strain 17mud1-8 Genome sequencing and assembly.</title>
        <authorList>
            <person name="Chhetri G."/>
        </authorList>
    </citation>
    <scope>NUCLEOTIDE SEQUENCE [LARGE SCALE GENOMIC DNA]</scope>
    <source>
        <strain evidence="4 5">17mud1-8</strain>
    </source>
</reference>
<keyword evidence="2" id="KW-1133">Transmembrane helix</keyword>
<evidence type="ECO:0000256" key="2">
    <source>
        <dbReference type="SAM" id="Phobius"/>
    </source>
</evidence>
<evidence type="ECO:0000259" key="3">
    <source>
        <dbReference type="Pfam" id="PF07495"/>
    </source>
</evidence>
<dbReference type="EMBL" id="SZQL01000017">
    <property type="protein sequence ID" value="TKK66030.1"/>
    <property type="molecule type" value="Genomic_DNA"/>
</dbReference>
<name>A0A4U3KUH2_9BACT</name>
<dbReference type="Pfam" id="PF07494">
    <property type="entry name" value="Reg_prop"/>
    <property type="match status" value="4"/>
</dbReference>
<dbReference type="PANTHER" id="PTHR43547">
    <property type="entry name" value="TWO-COMPONENT HISTIDINE KINASE"/>
    <property type="match status" value="1"/>
</dbReference>
<keyword evidence="2" id="KW-0472">Membrane</keyword>
<sequence>MTFNSRIFSNPKFTTKSKYLPYIESVLCSALWVQQCSYDETTRLMPFIRFNLILLLLNLAVYGLCQPPEQYAYTHYKLSDGLASNVVNNMVQDESGFLWLATNNGLQRYDGNNFITINSDTGDVAGLPSDEVTEVYLDKRGNLWVATADNKVGIFNTHTFRYTEVPIKQWSREKVHVDKLFIETADNRLLLQFRKSNKLFQYDTHAHAFVPSTYFPFVNSRKINYIVYDQWRQRFICSTDSGLLVYNPKTSVAAYDDHNPEGDPLITQYKGERFFNYLYMDAAHRLFAEQWLPNNTHPSLHLFDFKTGVQKKYDLQKEYGLSYHQIKGFLQQRSGKLWIFGLPFLARYTGSTEPFSFLKKDYNKEQEPKFNIVYSLFEDRQHNIWVCSDNGVYQFNPDAQLFHNYTLTTPKRFTVEGRSQSLFQWPNGELWVGYRDLGIFCYDRHMLPLPLPASLASLREGKSVWDMHLHSKTGKLWIALRGGQLIIYDTTTKKAQLLAPEPMAQRAITQIIEDNQGNLWLGTQGGNLVKWDYAAAGKNIAAGFSLVKKWGVIEKLFTDKSGYVWVAAEAEGLLKIDPQTNKVVGQINAASPAGYALWNNNPKDMLQYNDSLLVVASGALNIINLNTLRVQHISRYDGLPSNTVQSVVKDASGMLWLGTLNGLCRTDIAKHTFTTYDQRDGLMNESFNVAGAHNLSNGRLLFMTAESFLIFDPSFILRKDSFNTPFITDFKLMNCPLLVDSLLRLKKIKLDYNGTNMMIEFSALNYNKLAKLDYYYQLQNFDTAWIKSDDRHQAIYTYLPPGNYRFKVKTKNIEGIFSPAITYFYISVNPPFWKTWWFYSAIIVSIGLVLYLLDRERMKRLATLHNMRLNIASELHQDVSSTLNNINMLSQIAKLKAEKDIVRSKELIDEISGKSYDMIVSMDDILWSIDPNNDTMEKTLLRILELANTLETASGASIDMVVHEKVKDLRLDMKVRHDFFLVCKEALQYLAQYSSNKNIMVDIDLVRTKIVVKILSVGSETEEGILQMQELHKNLTEQARAMQAHLNFEMGKRDTSIVLTIPVK</sequence>
<dbReference type="InterPro" id="IPR013783">
    <property type="entry name" value="Ig-like_fold"/>
</dbReference>